<gene>
    <name evidence="3" type="ORF">AVL55_04185</name>
</gene>
<feature type="region of interest" description="Disordered" evidence="1">
    <location>
        <begin position="25"/>
        <end position="82"/>
    </location>
</feature>
<feature type="compositionally biased region" description="Polar residues" evidence="1">
    <location>
        <begin position="31"/>
        <end position="46"/>
    </location>
</feature>
<dbReference type="PROSITE" id="PS51257">
    <property type="entry name" value="PROKAR_LIPOPROTEIN"/>
    <property type="match status" value="1"/>
</dbReference>
<dbReference type="Proteomes" id="UP000063991">
    <property type="component" value="Chromosome"/>
</dbReference>
<keyword evidence="2" id="KW-0732">Signal</keyword>
<reference evidence="3 4" key="1">
    <citation type="submission" date="2015-12" db="EMBL/GenBank/DDBJ databases">
        <authorList>
            <person name="Shamseldin A."/>
            <person name="Moawad H."/>
            <person name="Abd El-Rahim W.M."/>
            <person name="Sadowsky M.J."/>
        </authorList>
    </citation>
    <scope>NUCLEOTIDE SEQUENCE [LARGE SCALE GENOMIC DNA]</scope>
    <source>
        <strain evidence="3 4">D7</strain>
    </source>
</reference>
<dbReference type="OrthoDB" id="6328918at2"/>
<dbReference type="RefSeq" id="WP_061094344.1">
    <property type="nucleotide sequence ID" value="NZ_CP014323.1"/>
</dbReference>
<evidence type="ECO:0000313" key="3">
    <source>
        <dbReference type="EMBL" id="AMJ97427.1"/>
    </source>
</evidence>
<evidence type="ECO:0008006" key="5">
    <source>
        <dbReference type="Google" id="ProtNLM"/>
    </source>
</evidence>
<evidence type="ECO:0000313" key="4">
    <source>
        <dbReference type="Proteomes" id="UP000063991"/>
    </source>
</evidence>
<organism evidence="3 4">
    <name type="scientific">Alteromonas macleodii</name>
    <name type="common">Pseudoalteromonas macleodii</name>
    <dbReference type="NCBI Taxonomy" id="28108"/>
    <lineage>
        <taxon>Bacteria</taxon>
        <taxon>Pseudomonadati</taxon>
        <taxon>Pseudomonadota</taxon>
        <taxon>Gammaproteobacteria</taxon>
        <taxon>Alteromonadales</taxon>
        <taxon>Alteromonadaceae</taxon>
        <taxon>Alteromonas/Salinimonas group</taxon>
        <taxon>Alteromonas</taxon>
    </lineage>
</organism>
<dbReference type="EMBL" id="CP014323">
    <property type="protein sequence ID" value="AMJ97427.1"/>
    <property type="molecule type" value="Genomic_DNA"/>
</dbReference>
<name>A0A126PWL7_ALTMA</name>
<evidence type="ECO:0000256" key="2">
    <source>
        <dbReference type="SAM" id="SignalP"/>
    </source>
</evidence>
<feature type="signal peptide" evidence="2">
    <location>
        <begin position="1"/>
        <end position="17"/>
    </location>
</feature>
<sequence>MKFVTKFTVLLAVLMLAAGCVTQRGMDSGESVPSQPKSEEATPTESTEQEDVVQDGDSVNDGTTKGESTKEPVSKPVAPPKQKVGVWVSAKKFPTHTHIGTTKFNNFTKEYSYDWQLNNTLYSTFKKAIEQNSRFTAVDISSMVEDAGALDFVMGEGNNGAFNDKQNTLRKSLLDKGIATVIIVEEAPTVAITECGTYGCSEHQSKGFGLFTRSFLGTDHYIASASFNVSIERLDKPVDILTLPLFTEFQDDALKNERVEDFTPPDNFDEITEQELAPIKNTIVNYFDRLATAVGKYLSGQ</sequence>
<dbReference type="AlphaFoldDB" id="A0A126PWL7"/>
<feature type="chain" id="PRO_5007272389" description="Lipoprotein" evidence="2">
    <location>
        <begin position="18"/>
        <end position="301"/>
    </location>
</feature>
<protein>
    <recommendedName>
        <fullName evidence="5">Lipoprotein</fullName>
    </recommendedName>
</protein>
<evidence type="ECO:0000256" key="1">
    <source>
        <dbReference type="SAM" id="MobiDB-lite"/>
    </source>
</evidence>
<proteinExistence type="predicted"/>
<accession>A0A126PWL7</accession>